<evidence type="ECO:0000313" key="4">
    <source>
        <dbReference type="Proteomes" id="UP000298693"/>
    </source>
</evidence>
<dbReference type="Proteomes" id="UP000298693">
    <property type="component" value="Chromosome"/>
</dbReference>
<dbReference type="Gene3D" id="3.40.50.300">
    <property type="entry name" value="P-loop containing nucleotide triphosphate hydrolases"/>
    <property type="match status" value="1"/>
</dbReference>
<dbReference type="InterPro" id="IPR005021">
    <property type="entry name" value="Terminase_largesu-like"/>
</dbReference>
<feature type="domain" description="Terminase large subunit-like endonuclease" evidence="2">
    <location>
        <begin position="232"/>
        <end position="519"/>
    </location>
</feature>
<dbReference type="Pfam" id="PF03354">
    <property type="entry name" value="TerL_ATPase"/>
    <property type="match status" value="1"/>
</dbReference>
<proteinExistence type="predicted"/>
<dbReference type="Pfam" id="PF20441">
    <property type="entry name" value="TerL_nuclease"/>
    <property type="match status" value="1"/>
</dbReference>
<dbReference type="PANTHER" id="PTHR41287:SF1">
    <property type="entry name" value="PROTEIN YMFN"/>
    <property type="match status" value="1"/>
</dbReference>
<reference evidence="3 4" key="1">
    <citation type="submission" date="2018-09" db="EMBL/GenBank/DDBJ databases">
        <title>Whole genome based analysis of evolution and adaptive divergence in Indian and Brazilian strains of Azospirillum brasilense.</title>
        <authorList>
            <person name="Singh C."/>
            <person name="Tripathi A.K."/>
        </authorList>
    </citation>
    <scope>NUCLEOTIDE SEQUENCE [LARGE SCALE GENOMIC DNA]</scope>
    <source>
        <strain evidence="3 4">MTCC4039</strain>
    </source>
</reference>
<dbReference type="EMBL" id="CP032345">
    <property type="protein sequence ID" value="QCO15524.1"/>
    <property type="molecule type" value="Genomic_DNA"/>
</dbReference>
<dbReference type="PANTHER" id="PTHR41287">
    <property type="match status" value="1"/>
</dbReference>
<gene>
    <name evidence="3" type="ORF">D3869_09935</name>
</gene>
<evidence type="ECO:0000259" key="2">
    <source>
        <dbReference type="Pfam" id="PF20441"/>
    </source>
</evidence>
<dbReference type="GO" id="GO:0004519">
    <property type="term" value="F:endonuclease activity"/>
    <property type="evidence" value="ECO:0007669"/>
    <property type="project" value="InterPro"/>
</dbReference>
<feature type="domain" description="Terminase large subunit-like ATPase" evidence="1">
    <location>
        <begin position="47"/>
        <end position="223"/>
    </location>
</feature>
<protein>
    <submittedName>
        <fullName evidence="3">Terminase large subunit</fullName>
    </submittedName>
</protein>
<organism evidence="3 4">
    <name type="scientific">Azospirillum brasilense</name>
    <dbReference type="NCBI Taxonomy" id="192"/>
    <lineage>
        <taxon>Bacteria</taxon>
        <taxon>Pseudomonadati</taxon>
        <taxon>Pseudomonadota</taxon>
        <taxon>Alphaproteobacteria</taxon>
        <taxon>Rhodospirillales</taxon>
        <taxon>Azospirillaceae</taxon>
        <taxon>Azospirillum</taxon>
    </lineage>
</organism>
<dbReference type="InterPro" id="IPR027417">
    <property type="entry name" value="P-loop_NTPase"/>
</dbReference>
<dbReference type="RefSeq" id="WP_137139920.1">
    <property type="nucleotide sequence ID" value="NZ_CP032345.1"/>
</dbReference>
<evidence type="ECO:0000259" key="1">
    <source>
        <dbReference type="Pfam" id="PF03354"/>
    </source>
</evidence>
<dbReference type="InterPro" id="IPR046462">
    <property type="entry name" value="TerL_nuclease"/>
</dbReference>
<sequence>MAGIPIFSPDPGLYPDPTGRADKVSRFVRMLRLWEGRFAGEPFHLHPFQEAVVRRIYGPSTDDGRRLVRFACIWIPRGNAKTTLASALALAHCLEPEAEAGGQVIQAAADRENAGIAFKHSSEMVKQDDALARRVRPIESRKVLNHVKTSSTLKAISSEAYSKHGMNASFFLADEIHSWPLAEGRKLFKVVTDSMVKREEPLTVVISTAGEGQGGLAHDLWNYSLAVARGEVDDPTFAPIIFAADPEADWRDESAWHAANPAIDAGFCSLEELRIKARRIEHFPAEIADFRRFHLNQWQEGASNPWMDLATYDKAEPITDSEDLIGRACWVGVDLSSVEDLTAVVAVFPDGEGDGRSYDVLPSFFLPETALGKKAEKDRADYLRWRDAGFLTITEGNRIDYDAVIAHVVGLAERFDLQEVAIDRWNSTAVTTALQREDITVATFGQGFASMAAPVRELKRAILGGEFRHGGNPVLRMCFANVVAEKDAAENEKFTKEKARGRIDGAVAAAMAVGRILAGDEGPSVYETADRPNGFLVVGDGGEDDPEEWEDFLLV</sequence>
<dbReference type="InterPro" id="IPR046461">
    <property type="entry name" value="TerL_ATPase"/>
</dbReference>
<name>A0A4D8R1X5_AZOBR</name>
<dbReference type="Gene3D" id="3.30.420.240">
    <property type="match status" value="1"/>
</dbReference>
<evidence type="ECO:0000313" key="3">
    <source>
        <dbReference type="EMBL" id="QCO15524.1"/>
    </source>
</evidence>
<dbReference type="AlphaFoldDB" id="A0A4D8R1X5"/>
<accession>A0A4D8R1X5</accession>